<evidence type="ECO:0000256" key="7">
    <source>
        <dbReference type="ARBA" id="ARBA00022840"/>
    </source>
</evidence>
<dbReference type="KEGG" id="geo:Geob_1388"/>
<evidence type="ECO:0000313" key="14">
    <source>
        <dbReference type="Proteomes" id="UP000007721"/>
    </source>
</evidence>
<dbReference type="InterPro" id="IPR050534">
    <property type="entry name" value="Coronavir_polyprotein_1ab"/>
</dbReference>
<evidence type="ECO:0000259" key="11">
    <source>
        <dbReference type="Pfam" id="PF13538"/>
    </source>
</evidence>
<dbReference type="InterPro" id="IPR049550">
    <property type="entry name" value="RecD_N"/>
</dbReference>
<evidence type="ECO:0000256" key="1">
    <source>
        <dbReference type="ARBA" id="ARBA00022722"/>
    </source>
</evidence>
<dbReference type="GO" id="GO:0005524">
    <property type="term" value="F:ATP binding"/>
    <property type="evidence" value="ECO:0007669"/>
    <property type="project" value="UniProtKB-KW"/>
</dbReference>
<dbReference type="GO" id="GO:0008854">
    <property type="term" value="F:exodeoxyribonuclease V activity"/>
    <property type="evidence" value="ECO:0007669"/>
    <property type="project" value="InterPro"/>
</dbReference>
<proteinExistence type="inferred from homology"/>
<dbReference type="EMBL" id="CP001390">
    <property type="protein sequence ID" value="ACM19748.1"/>
    <property type="molecule type" value="Genomic_DNA"/>
</dbReference>
<gene>
    <name evidence="13" type="primary">recD</name>
    <name evidence="13" type="ordered locus">Geob_1388</name>
</gene>
<dbReference type="GO" id="GO:0017116">
    <property type="term" value="F:single-stranded DNA helicase activity"/>
    <property type="evidence" value="ECO:0007669"/>
    <property type="project" value="TreeGrafter"/>
</dbReference>
<accession>B9M4M2</accession>
<evidence type="ECO:0000256" key="10">
    <source>
        <dbReference type="ARBA" id="ARBA00023235"/>
    </source>
</evidence>
<keyword evidence="5" id="KW-0347">Helicase</keyword>
<evidence type="ECO:0000313" key="13">
    <source>
        <dbReference type="EMBL" id="ACM19748.1"/>
    </source>
</evidence>
<dbReference type="STRING" id="316067.Geob_1388"/>
<keyword evidence="14" id="KW-1185">Reference proteome</keyword>
<dbReference type="Pfam" id="PF21185">
    <property type="entry name" value="RecD_N"/>
    <property type="match status" value="1"/>
</dbReference>
<evidence type="ECO:0000256" key="5">
    <source>
        <dbReference type="ARBA" id="ARBA00022806"/>
    </source>
</evidence>
<dbReference type="InterPro" id="IPR041851">
    <property type="entry name" value="RecD_N_sf"/>
</dbReference>
<dbReference type="HOGENOM" id="CLU_007524_1_2_7"/>
<dbReference type="InterPro" id="IPR027417">
    <property type="entry name" value="P-loop_NTPase"/>
</dbReference>
<dbReference type="HAMAP" id="MF_01487">
    <property type="entry name" value="RecD"/>
    <property type="match status" value="1"/>
</dbReference>
<dbReference type="Gene3D" id="1.10.10.1020">
    <property type="entry name" value="RecBCD complex, subunit RecD, N-terminal domain"/>
    <property type="match status" value="1"/>
</dbReference>
<sequence>MNREEGMGPVAEIMPFSDMDRHFAAFMCRLASSDDKELWLAAALASQAVSNGNVCLDLTDVCQSAAGYEIDDPAAWSARLRELPVVGAPGDFTPLVLDSANRLYLHRYWSYESDLARALLRLADNKPVFDRELLREGMSRLFPEGNAGETDWQQLAALACVSRQITVIAGGPGTGKTSTVFRVLILLIEQATAGKCHIALAAPTGKAAGRLGESIISARSGMPVSEHVLQQIPNQVTTIHRLLGHVPGSSRFRYNRDNPLPFDVVVVDEASMVSLPLMAKLVDALRDTTRLILLGDRDQLASVEAGAVLGDICNTGSSQRLSKAFRDLAEEVIGPGAAIEYADDADVHHLNDSIIVLRKSYRFGADSGIGELGRLVNEGNGAAALELLSGQKYADLLFRENTGMEKLQEALAVTITDGFRPYLMAKTAESAFASLADFRILCALRQGPFGTEAVNRLVAKILAEKGLIRPHGRWYAGQPVMVTRNDYNLRLFNGDIGIILPDPAADNELRAFFTTTDGSLRSILPLRLPEHETAFAMTVHKSQGSEFSRILLLLPDRHSEVLTRELIYTALTRAKTGVEVCGPGDVFVKSSARRTLRKSGLREALWGKL</sequence>
<keyword evidence="8" id="KW-0238">DNA-binding</keyword>
<dbReference type="GO" id="GO:0003677">
    <property type="term" value="F:DNA binding"/>
    <property type="evidence" value="ECO:0007669"/>
    <property type="project" value="UniProtKB-KW"/>
</dbReference>
<dbReference type="PANTHER" id="PTHR43788:SF6">
    <property type="entry name" value="DNA HELICASE B"/>
    <property type="match status" value="1"/>
</dbReference>
<keyword evidence="9" id="KW-0234">DNA repair</keyword>
<keyword evidence="2" id="KW-0547">Nucleotide-binding</keyword>
<keyword evidence="3" id="KW-0227">DNA damage</keyword>
<dbReference type="GO" id="GO:0009338">
    <property type="term" value="C:exodeoxyribonuclease V complex"/>
    <property type="evidence" value="ECO:0007669"/>
    <property type="project" value="InterPro"/>
</dbReference>
<keyword evidence="10" id="KW-0413">Isomerase</keyword>
<dbReference type="CDD" id="cd17933">
    <property type="entry name" value="DEXSc_RecD-like"/>
    <property type="match status" value="1"/>
</dbReference>
<dbReference type="Pfam" id="PF13538">
    <property type="entry name" value="UvrD_C_2"/>
    <property type="match status" value="1"/>
</dbReference>
<dbReference type="PANTHER" id="PTHR43788">
    <property type="entry name" value="DNA2/NAM7 HELICASE FAMILY MEMBER"/>
    <property type="match status" value="1"/>
</dbReference>
<evidence type="ECO:0000256" key="2">
    <source>
        <dbReference type="ARBA" id="ARBA00022741"/>
    </source>
</evidence>
<dbReference type="InterPro" id="IPR006344">
    <property type="entry name" value="RecD"/>
</dbReference>
<evidence type="ECO:0000256" key="9">
    <source>
        <dbReference type="ARBA" id="ARBA00023204"/>
    </source>
</evidence>
<evidence type="ECO:0000256" key="8">
    <source>
        <dbReference type="ARBA" id="ARBA00023125"/>
    </source>
</evidence>
<dbReference type="Pfam" id="PF13245">
    <property type="entry name" value="AAA_19"/>
    <property type="match status" value="1"/>
</dbReference>
<dbReference type="eggNOG" id="COG0507">
    <property type="taxonomic scope" value="Bacteria"/>
</dbReference>
<dbReference type="InterPro" id="IPR027785">
    <property type="entry name" value="UvrD-like_helicase_C"/>
</dbReference>
<dbReference type="Proteomes" id="UP000007721">
    <property type="component" value="Chromosome"/>
</dbReference>
<keyword evidence="4" id="KW-0378">Hydrolase</keyword>
<keyword evidence="6" id="KW-0269">Exonuclease</keyword>
<dbReference type="AlphaFoldDB" id="B9M4M2"/>
<dbReference type="CDD" id="cd18809">
    <property type="entry name" value="SF1_C_RecD"/>
    <property type="match status" value="1"/>
</dbReference>
<dbReference type="RefSeq" id="WP_012646477.1">
    <property type="nucleotide sequence ID" value="NC_011979.1"/>
</dbReference>
<organism evidence="13 14">
    <name type="scientific">Geotalea daltonii (strain DSM 22248 / JCM 15807 / FRC-32)</name>
    <name type="common">Geobacter daltonii</name>
    <dbReference type="NCBI Taxonomy" id="316067"/>
    <lineage>
        <taxon>Bacteria</taxon>
        <taxon>Pseudomonadati</taxon>
        <taxon>Thermodesulfobacteriota</taxon>
        <taxon>Desulfuromonadia</taxon>
        <taxon>Geobacterales</taxon>
        <taxon>Geobacteraceae</taxon>
        <taxon>Geotalea</taxon>
    </lineage>
</organism>
<evidence type="ECO:0000256" key="4">
    <source>
        <dbReference type="ARBA" id="ARBA00022801"/>
    </source>
</evidence>
<dbReference type="SUPFAM" id="SSF52540">
    <property type="entry name" value="P-loop containing nucleoside triphosphate hydrolases"/>
    <property type="match status" value="2"/>
</dbReference>
<evidence type="ECO:0000259" key="12">
    <source>
        <dbReference type="Pfam" id="PF21185"/>
    </source>
</evidence>
<feature type="domain" description="UvrD-like helicase C-terminal" evidence="11">
    <location>
        <begin position="534"/>
        <end position="578"/>
    </location>
</feature>
<feature type="domain" description="RecBCD enzyme subunit RecD N-terminal" evidence="12">
    <location>
        <begin position="17"/>
        <end position="104"/>
    </location>
</feature>
<dbReference type="Gene3D" id="3.40.50.300">
    <property type="entry name" value="P-loop containing nucleotide triphosphate hydrolases"/>
    <property type="match status" value="3"/>
</dbReference>
<dbReference type="GO" id="GO:0006302">
    <property type="term" value="P:double-strand break repair"/>
    <property type="evidence" value="ECO:0007669"/>
    <property type="project" value="InterPro"/>
</dbReference>
<dbReference type="GO" id="GO:0006310">
    <property type="term" value="P:DNA recombination"/>
    <property type="evidence" value="ECO:0007669"/>
    <property type="project" value="InterPro"/>
</dbReference>
<protein>
    <submittedName>
        <fullName evidence="13">Exodeoxyribonuclease V, alpha subunit</fullName>
    </submittedName>
</protein>
<keyword evidence="7" id="KW-0067">ATP-binding</keyword>
<dbReference type="NCBIfam" id="TIGR01447">
    <property type="entry name" value="recD"/>
    <property type="match status" value="1"/>
</dbReference>
<name>B9M4M2_GEODF</name>
<keyword evidence="1" id="KW-0540">Nuclease</keyword>
<evidence type="ECO:0000256" key="3">
    <source>
        <dbReference type="ARBA" id="ARBA00022763"/>
    </source>
</evidence>
<reference evidence="13 14" key="1">
    <citation type="submission" date="2009-01" db="EMBL/GenBank/DDBJ databases">
        <title>Complete sequence of Geobacter sp. FRC-32.</title>
        <authorList>
            <consortium name="US DOE Joint Genome Institute"/>
            <person name="Lucas S."/>
            <person name="Copeland A."/>
            <person name="Lapidus A."/>
            <person name="Glavina del Rio T."/>
            <person name="Dalin E."/>
            <person name="Tice H."/>
            <person name="Bruce D."/>
            <person name="Goodwin L."/>
            <person name="Pitluck S."/>
            <person name="Saunders E."/>
            <person name="Brettin T."/>
            <person name="Detter J.C."/>
            <person name="Han C."/>
            <person name="Larimer F."/>
            <person name="Land M."/>
            <person name="Hauser L."/>
            <person name="Kyrpides N."/>
            <person name="Ovchinnikova G."/>
            <person name="Kostka J."/>
            <person name="Richardson P."/>
        </authorList>
    </citation>
    <scope>NUCLEOTIDE SEQUENCE [LARGE SCALE GENOMIC DNA]</scope>
    <source>
        <strain evidence="14">DSM 22248 / JCM 15807 / FRC-32</strain>
    </source>
</reference>
<evidence type="ECO:0000256" key="6">
    <source>
        <dbReference type="ARBA" id="ARBA00022839"/>
    </source>
</evidence>